<dbReference type="Gene3D" id="2.60.120.290">
    <property type="entry name" value="Spermadhesin, CUB domain"/>
    <property type="match status" value="1"/>
</dbReference>
<keyword evidence="6" id="KW-1015">Disulfide bond</keyword>
<dbReference type="EMBL" id="CH963850">
    <property type="protein sequence ID" value="EDW74699.1"/>
    <property type="molecule type" value="Genomic_DNA"/>
</dbReference>
<dbReference type="InterPro" id="IPR001314">
    <property type="entry name" value="Peptidase_S1A"/>
</dbReference>
<dbReference type="PROSITE" id="PS01180">
    <property type="entry name" value="CUB"/>
    <property type="match status" value="1"/>
</dbReference>
<dbReference type="Pfam" id="PF00089">
    <property type="entry name" value="Trypsin"/>
    <property type="match status" value="1"/>
</dbReference>
<dbReference type="SMART" id="SM00020">
    <property type="entry name" value="Tryp_SPc"/>
    <property type="match status" value="1"/>
</dbReference>
<dbReference type="InterPro" id="IPR051487">
    <property type="entry name" value="Ser/Thr_Proteases_Immune/Dev"/>
</dbReference>
<dbReference type="GO" id="GO:0006508">
    <property type="term" value="P:proteolysis"/>
    <property type="evidence" value="ECO:0007669"/>
    <property type="project" value="UniProtKB-KW"/>
</dbReference>
<dbReference type="OrthoDB" id="6380398at2759"/>
<evidence type="ECO:0000256" key="5">
    <source>
        <dbReference type="ARBA" id="ARBA00022825"/>
    </source>
</evidence>
<evidence type="ECO:0000259" key="10">
    <source>
        <dbReference type="PROSITE" id="PS01180"/>
    </source>
</evidence>
<evidence type="ECO:0000256" key="9">
    <source>
        <dbReference type="SAM" id="SignalP"/>
    </source>
</evidence>
<keyword evidence="4 12" id="KW-0378">Hydrolase</keyword>
<dbReference type="SUPFAM" id="SSF50494">
    <property type="entry name" value="Trypsin-like serine proteases"/>
    <property type="match status" value="1"/>
</dbReference>
<evidence type="ECO:0000313" key="12">
    <source>
        <dbReference type="EMBL" id="EDW74699.1"/>
    </source>
</evidence>
<dbReference type="KEGG" id="dwi:6640705"/>
<keyword evidence="13" id="KW-1185">Reference proteome</keyword>
<comment type="caution">
    <text evidence="8">Lacks conserved residue(s) required for the propagation of feature annotation.</text>
</comment>
<dbReference type="GO" id="GO:0035008">
    <property type="term" value="P:positive regulation of melanization defense response"/>
    <property type="evidence" value="ECO:0007669"/>
    <property type="project" value="UniProtKB-ARBA"/>
</dbReference>
<feature type="signal peptide" evidence="9">
    <location>
        <begin position="1"/>
        <end position="18"/>
    </location>
</feature>
<dbReference type="EC" id="3.4.21.-" evidence="12"/>
<keyword evidence="9" id="KW-0732">Signal</keyword>
<organism evidence="12 13">
    <name type="scientific">Drosophila willistoni</name>
    <name type="common">Fruit fly</name>
    <dbReference type="NCBI Taxonomy" id="7260"/>
    <lineage>
        <taxon>Eukaryota</taxon>
        <taxon>Metazoa</taxon>
        <taxon>Ecdysozoa</taxon>
        <taxon>Arthropoda</taxon>
        <taxon>Hexapoda</taxon>
        <taxon>Insecta</taxon>
        <taxon>Pterygota</taxon>
        <taxon>Neoptera</taxon>
        <taxon>Endopterygota</taxon>
        <taxon>Diptera</taxon>
        <taxon>Brachycera</taxon>
        <taxon>Muscomorpha</taxon>
        <taxon>Ephydroidea</taxon>
        <taxon>Drosophilidae</taxon>
        <taxon>Drosophila</taxon>
        <taxon>Sophophora</taxon>
    </lineage>
</organism>
<dbReference type="eggNOG" id="KOG3627">
    <property type="taxonomic scope" value="Eukaryota"/>
</dbReference>
<dbReference type="GO" id="GO:0005576">
    <property type="term" value="C:extracellular region"/>
    <property type="evidence" value="ECO:0007669"/>
    <property type="project" value="UniProtKB-SubCell"/>
</dbReference>
<evidence type="ECO:0000259" key="11">
    <source>
        <dbReference type="PROSITE" id="PS50240"/>
    </source>
</evidence>
<protein>
    <submittedName>
        <fullName evidence="12">Uncharacterized protein</fullName>
        <ecNumber evidence="12">3.4.21.-</ecNumber>
    </submittedName>
</protein>
<evidence type="ECO:0000256" key="6">
    <source>
        <dbReference type="ARBA" id="ARBA00023157"/>
    </source>
</evidence>
<dbReference type="InterPro" id="IPR001254">
    <property type="entry name" value="Trypsin_dom"/>
</dbReference>
<dbReference type="SMR" id="B4MRG0"/>
<dbReference type="InterPro" id="IPR018114">
    <property type="entry name" value="TRYPSIN_HIS"/>
</dbReference>
<feature type="domain" description="Peptidase S1" evidence="11">
    <location>
        <begin position="149"/>
        <end position="389"/>
    </location>
</feature>
<comment type="subcellular location">
    <subcellularLocation>
        <location evidence="1">Secreted</location>
    </subcellularLocation>
</comment>
<dbReference type="InterPro" id="IPR043504">
    <property type="entry name" value="Peptidase_S1_PA_chymotrypsin"/>
</dbReference>
<reference evidence="12 13" key="1">
    <citation type="journal article" date="2007" name="Nature">
        <title>Evolution of genes and genomes on the Drosophila phylogeny.</title>
        <authorList>
            <consortium name="Drosophila 12 Genomes Consortium"/>
            <person name="Clark A.G."/>
            <person name="Eisen M.B."/>
            <person name="Smith D.R."/>
            <person name="Bergman C.M."/>
            <person name="Oliver B."/>
            <person name="Markow T.A."/>
            <person name="Kaufman T.C."/>
            <person name="Kellis M."/>
            <person name="Gelbart W."/>
            <person name="Iyer V.N."/>
            <person name="Pollard D.A."/>
            <person name="Sackton T.B."/>
            <person name="Larracuente A.M."/>
            <person name="Singh N.D."/>
            <person name="Abad J.P."/>
            <person name="Abt D.N."/>
            <person name="Adryan B."/>
            <person name="Aguade M."/>
            <person name="Akashi H."/>
            <person name="Anderson W.W."/>
            <person name="Aquadro C.F."/>
            <person name="Ardell D.H."/>
            <person name="Arguello R."/>
            <person name="Artieri C.G."/>
            <person name="Barbash D.A."/>
            <person name="Barker D."/>
            <person name="Barsanti P."/>
            <person name="Batterham P."/>
            <person name="Batzoglou S."/>
            <person name="Begun D."/>
            <person name="Bhutkar A."/>
            <person name="Blanco E."/>
            <person name="Bosak S.A."/>
            <person name="Bradley R.K."/>
            <person name="Brand A.D."/>
            <person name="Brent M.R."/>
            <person name="Brooks A.N."/>
            <person name="Brown R.H."/>
            <person name="Butlin R.K."/>
            <person name="Caggese C."/>
            <person name="Calvi B.R."/>
            <person name="Bernardo de Carvalho A."/>
            <person name="Caspi A."/>
            <person name="Castrezana S."/>
            <person name="Celniker S.E."/>
            <person name="Chang J.L."/>
            <person name="Chapple C."/>
            <person name="Chatterji S."/>
            <person name="Chinwalla A."/>
            <person name="Civetta A."/>
            <person name="Clifton S.W."/>
            <person name="Comeron J.M."/>
            <person name="Costello J.C."/>
            <person name="Coyne J.A."/>
            <person name="Daub J."/>
            <person name="David R.G."/>
            <person name="Delcher A.L."/>
            <person name="Delehaunty K."/>
            <person name="Do C.B."/>
            <person name="Ebling H."/>
            <person name="Edwards K."/>
            <person name="Eickbush T."/>
            <person name="Evans J.D."/>
            <person name="Filipski A."/>
            <person name="Findeiss S."/>
            <person name="Freyhult E."/>
            <person name="Fulton L."/>
            <person name="Fulton R."/>
            <person name="Garcia A.C."/>
            <person name="Gardiner A."/>
            <person name="Garfield D.A."/>
            <person name="Garvin B.E."/>
            <person name="Gibson G."/>
            <person name="Gilbert D."/>
            <person name="Gnerre S."/>
            <person name="Godfrey J."/>
            <person name="Good R."/>
            <person name="Gotea V."/>
            <person name="Gravely B."/>
            <person name="Greenberg A.J."/>
            <person name="Griffiths-Jones S."/>
            <person name="Gross S."/>
            <person name="Guigo R."/>
            <person name="Gustafson E.A."/>
            <person name="Haerty W."/>
            <person name="Hahn M.W."/>
            <person name="Halligan D.L."/>
            <person name="Halpern A.L."/>
            <person name="Halter G.M."/>
            <person name="Han M.V."/>
            <person name="Heger A."/>
            <person name="Hillier L."/>
            <person name="Hinrichs A.S."/>
            <person name="Holmes I."/>
            <person name="Hoskins R.A."/>
            <person name="Hubisz M.J."/>
            <person name="Hultmark D."/>
            <person name="Huntley M.A."/>
            <person name="Jaffe D.B."/>
            <person name="Jagadeeshan S."/>
            <person name="Jeck W.R."/>
            <person name="Johnson J."/>
            <person name="Jones C.D."/>
            <person name="Jordan W.C."/>
            <person name="Karpen G.H."/>
            <person name="Kataoka E."/>
            <person name="Keightley P.D."/>
            <person name="Kheradpour P."/>
            <person name="Kirkness E.F."/>
            <person name="Koerich L.B."/>
            <person name="Kristiansen K."/>
            <person name="Kudrna D."/>
            <person name="Kulathinal R.J."/>
            <person name="Kumar S."/>
            <person name="Kwok R."/>
            <person name="Lander E."/>
            <person name="Langley C.H."/>
            <person name="Lapoint R."/>
            <person name="Lazzaro B.P."/>
            <person name="Lee S.J."/>
            <person name="Levesque L."/>
            <person name="Li R."/>
            <person name="Lin C.F."/>
            <person name="Lin M.F."/>
            <person name="Lindblad-Toh K."/>
            <person name="Llopart A."/>
            <person name="Long M."/>
            <person name="Low L."/>
            <person name="Lozovsky E."/>
            <person name="Lu J."/>
            <person name="Luo M."/>
            <person name="Machado C.A."/>
            <person name="Makalowski W."/>
            <person name="Marzo M."/>
            <person name="Matsuda M."/>
            <person name="Matzkin L."/>
            <person name="McAllister B."/>
            <person name="McBride C.S."/>
            <person name="McKernan B."/>
            <person name="McKernan K."/>
            <person name="Mendez-Lago M."/>
            <person name="Minx P."/>
            <person name="Mollenhauer M.U."/>
            <person name="Montooth K."/>
            <person name="Mount S.M."/>
            <person name="Mu X."/>
            <person name="Myers E."/>
            <person name="Negre B."/>
            <person name="Newfeld S."/>
            <person name="Nielsen R."/>
            <person name="Noor M.A."/>
            <person name="O'Grady P."/>
            <person name="Pachter L."/>
            <person name="Papaceit M."/>
            <person name="Parisi M.J."/>
            <person name="Parisi M."/>
            <person name="Parts L."/>
            <person name="Pedersen J.S."/>
            <person name="Pesole G."/>
            <person name="Phillippy A.M."/>
            <person name="Ponting C.P."/>
            <person name="Pop M."/>
            <person name="Porcelli D."/>
            <person name="Powell J.R."/>
            <person name="Prohaska S."/>
            <person name="Pruitt K."/>
            <person name="Puig M."/>
            <person name="Quesneville H."/>
            <person name="Ram K.R."/>
            <person name="Rand D."/>
            <person name="Rasmussen M.D."/>
            <person name="Reed L.K."/>
            <person name="Reenan R."/>
            <person name="Reily A."/>
            <person name="Remington K.A."/>
            <person name="Rieger T.T."/>
            <person name="Ritchie M.G."/>
            <person name="Robin C."/>
            <person name="Rogers Y.H."/>
            <person name="Rohde C."/>
            <person name="Rozas J."/>
            <person name="Rubenfield M.J."/>
            <person name="Ruiz A."/>
            <person name="Russo S."/>
            <person name="Salzberg S.L."/>
            <person name="Sanchez-Gracia A."/>
            <person name="Saranga D.J."/>
            <person name="Sato H."/>
            <person name="Schaeffer S.W."/>
            <person name="Schatz M.C."/>
            <person name="Schlenke T."/>
            <person name="Schwartz R."/>
            <person name="Segarra C."/>
            <person name="Singh R.S."/>
            <person name="Sirot L."/>
            <person name="Sirota M."/>
            <person name="Sisneros N.B."/>
            <person name="Smith C.D."/>
            <person name="Smith T.F."/>
            <person name="Spieth J."/>
            <person name="Stage D.E."/>
            <person name="Stark A."/>
            <person name="Stephan W."/>
            <person name="Strausberg R.L."/>
            <person name="Strempel S."/>
            <person name="Sturgill D."/>
            <person name="Sutton G."/>
            <person name="Sutton G.G."/>
            <person name="Tao W."/>
            <person name="Teichmann S."/>
            <person name="Tobari Y.N."/>
            <person name="Tomimura Y."/>
            <person name="Tsolas J.M."/>
            <person name="Valente V.L."/>
            <person name="Venter E."/>
            <person name="Venter J.C."/>
            <person name="Vicario S."/>
            <person name="Vieira F.G."/>
            <person name="Vilella A.J."/>
            <person name="Villasante A."/>
            <person name="Walenz B."/>
            <person name="Wang J."/>
            <person name="Wasserman M."/>
            <person name="Watts T."/>
            <person name="Wilson D."/>
            <person name="Wilson R.K."/>
            <person name="Wing R.A."/>
            <person name="Wolfner M.F."/>
            <person name="Wong A."/>
            <person name="Wong G.K."/>
            <person name="Wu C.I."/>
            <person name="Wu G."/>
            <person name="Yamamoto D."/>
            <person name="Yang H.P."/>
            <person name="Yang S.P."/>
            <person name="Yorke J.A."/>
            <person name="Yoshida K."/>
            <person name="Zdobnov E."/>
            <person name="Zhang P."/>
            <person name="Zhang Y."/>
            <person name="Zimin A.V."/>
            <person name="Baldwin J."/>
            <person name="Abdouelleil A."/>
            <person name="Abdulkadir J."/>
            <person name="Abebe A."/>
            <person name="Abera B."/>
            <person name="Abreu J."/>
            <person name="Acer S.C."/>
            <person name="Aftuck L."/>
            <person name="Alexander A."/>
            <person name="An P."/>
            <person name="Anderson E."/>
            <person name="Anderson S."/>
            <person name="Arachi H."/>
            <person name="Azer M."/>
            <person name="Bachantsang P."/>
            <person name="Barry A."/>
            <person name="Bayul T."/>
            <person name="Berlin A."/>
            <person name="Bessette D."/>
            <person name="Bloom T."/>
            <person name="Blye J."/>
            <person name="Boguslavskiy L."/>
            <person name="Bonnet C."/>
            <person name="Boukhgalter B."/>
            <person name="Bourzgui I."/>
            <person name="Brown A."/>
            <person name="Cahill P."/>
            <person name="Channer S."/>
            <person name="Cheshatsang Y."/>
            <person name="Chuda L."/>
            <person name="Citroen M."/>
            <person name="Collymore A."/>
            <person name="Cooke P."/>
            <person name="Costello M."/>
            <person name="D'Aco K."/>
            <person name="Daza R."/>
            <person name="De Haan G."/>
            <person name="DeGray S."/>
            <person name="DeMaso C."/>
            <person name="Dhargay N."/>
            <person name="Dooley K."/>
            <person name="Dooley E."/>
            <person name="Doricent M."/>
            <person name="Dorje P."/>
            <person name="Dorjee K."/>
            <person name="Dupes A."/>
            <person name="Elong R."/>
            <person name="Falk J."/>
            <person name="Farina A."/>
            <person name="Faro S."/>
            <person name="Ferguson D."/>
            <person name="Fisher S."/>
            <person name="Foley C.D."/>
            <person name="Franke A."/>
            <person name="Friedrich D."/>
            <person name="Gadbois L."/>
            <person name="Gearin G."/>
            <person name="Gearin C.R."/>
            <person name="Giannoukos G."/>
            <person name="Goode T."/>
            <person name="Graham J."/>
            <person name="Grandbois E."/>
            <person name="Grewal S."/>
            <person name="Gyaltsen K."/>
            <person name="Hafez N."/>
            <person name="Hagos B."/>
            <person name="Hall J."/>
            <person name="Henson C."/>
            <person name="Hollinger A."/>
            <person name="Honan T."/>
            <person name="Huard M.D."/>
            <person name="Hughes L."/>
            <person name="Hurhula B."/>
            <person name="Husby M.E."/>
            <person name="Kamat A."/>
            <person name="Kanga B."/>
            <person name="Kashin S."/>
            <person name="Khazanovich D."/>
            <person name="Kisner P."/>
            <person name="Lance K."/>
            <person name="Lara M."/>
            <person name="Lee W."/>
            <person name="Lennon N."/>
            <person name="Letendre F."/>
            <person name="LeVine R."/>
            <person name="Lipovsky A."/>
            <person name="Liu X."/>
            <person name="Liu J."/>
            <person name="Liu S."/>
            <person name="Lokyitsang T."/>
            <person name="Lokyitsang Y."/>
            <person name="Lubonja R."/>
            <person name="Lui A."/>
            <person name="MacDonald P."/>
            <person name="Magnisalis V."/>
            <person name="Maru K."/>
            <person name="Matthews C."/>
            <person name="McCusker W."/>
            <person name="McDonough S."/>
            <person name="Mehta T."/>
            <person name="Meldrim J."/>
            <person name="Meneus L."/>
            <person name="Mihai O."/>
            <person name="Mihalev A."/>
            <person name="Mihova T."/>
            <person name="Mittelman R."/>
            <person name="Mlenga V."/>
            <person name="Montmayeur A."/>
            <person name="Mulrain L."/>
            <person name="Navidi A."/>
            <person name="Naylor J."/>
            <person name="Negash T."/>
            <person name="Nguyen T."/>
            <person name="Nguyen N."/>
            <person name="Nicol R."/>
            <person name="Norbu C."/>
            <person name="Norbu N."/>
            <person name="Novod N."/>
            <person name="O'Neill B."/>
            <person name="Osman S."/>
            <person name="Markiewicz E."/>
            <person name="Oyono O.L."/>
            <person name="Patti C."/>
            <person name="Phunkhang P."/>
            <person name="Pierre F."/>
            <person name="Priest M."/>
            <person name="Raghuraman S."/>
            <person name="Rege F."/>
            <person name="Reyes R."/>
            <person name="Rise C."/>
            <person name="Rogov P."/>
            <person name="Ross K."/>
            <person name="Ryan E."/>
            <person name="Settipalli S."/>
            <person name="Shea T."/>
            <person name="Sherpa N."/>
            <person name="Shi L."/>
            <person name="Shih D."/>
            <person name="Sparrow T."/>
            <person name="Spaulding J."/>
            <person name="Stalker J."/>
            <person name="Stange-Thomann N."/>
            <person name="Stavropoulos S."/>
            <person name="Stone C."/>
            <person name="Strader C."/>
            <person name="Tesfaye S."/>
            <person name="Thomson T."/>
            <person name="Thoulutsang Y."/>
            <person name="Thoulutsang D."/>
            <person name="Topham K."/>
            <person name="Topping I."/>
            <person name="Tsamla T."/>
            <person name="Vassiliev H."/>
            <person name="Vo A."/>
            <person name="Wangchuk T."/>
            <person name="Wangdi T."/>
            <person name="Weiand M."/>
            <person name="Wilkinson J."/>
            <person name="Wilson A."/>
            <person name="Yadav S."/>
            <person name="Young G."/>
            <person name="Yu Q."/>
            <person name="Zembek L."/>
            <person name="Zhong D."/>
            <person name="Zimmer A."/>
            <person name="Zwirko Z."/>
            <person name="Jaffe D.B."/>
            <person name="Alvarez P."/>
            <person name="Brockman W."/>
            <person name="Butler J."/>
            <person name="Chin C."/>
            <person name="Gnerre S."/>
            <person name="Grabherr M."/>
            <person name="Kleber M."/>
            <person name="Mauceli E."/>
            <person name="MacCallum I."/>
        </authorList>
    </citation>
    <scope>NUCLEOTIDE SEQUENCE [LARGE SCALE GENOMIC DNA]</scope>
    <source>
        <strain evidence="13">Tucson 14030-0811.24</strain>
    </source>
</reference>
<dbReference type="InterPro" id="IPR000859">
    <property type="entry name" value="CUB_dom"/>
</dbReference>
<evidence type="ECO:0000256" key="1">
    <source>
        <dbReference type="ARBA" id="ARBA00004613"/>
    </source>
</evidence>
<comment type="similarity">
    <text evidence="7">Belongs to the peptidase S1 family. CLIP subfamily.</text>
</comment>
<dbReference type="Proteomes" id="UP000007798">
    <property type="component" value="Unassembled WGS sequence"/>
</dbReference>
<evidence type="ECO:0000256" key="3">
    <source>
        <dbReference type="ARBA" id="ARBA00022670"/>
    </source>
</evidence>
<dbReference type="GO" id="GO:0050832">
    <property type="term" value="P:defense response to fungus"/>
    <property type="evidence" value="ECO:0007669"/>
    <property type="project" value="UniProtKB-ARBA"/>
</dbReference>
<keyword evidence="5" id="KW-0720">Serine protease</keyword>
<dbReference type="PRINTS" id="PR00722">
    <property type="entry name" value="CHYMOTRYPSIN"/>
</dbReference>
<dbReference type="Pfam" id="PF00431">
    <property type="entry name" value="CUB"/>
    <property type="match status" value="1"/>
</dbReference>
<dbReference type="HOGENOM" id="CLU_006842_2_0_1"/>
<dbReference type="CDD" id="cd00190">
    <property type="entry name" value="Tryp_SPc"/>
    <property type="match status" value="1"/>
</dbReference>
<dbReference type="SUPFAM" id="SSF49854">
    <property type="entry name" value="Spermadhesin, CUB domain"/>
    <property type="match status" value="1"/>
</dbReference>
<dbReference type="AlphaFoldDB" id="B4MRG0"/>
<sequence>MYRSSILIFLGSLTVVWGYFEGCDNAYTLNPGVSYVESPYYPQNYPAGSSCRYKFSAPSDYYIQAQCTLNIPTTNGQCTTDNFWIDTEGDLLMRSAENLCGSGTLSRDSLFTDLVFAYISTGSQRGNFKCTLTVAKQNCNCGWSATQRIANGQQAAANEYPSMVALKDISSNLPSFCGGAIVSHRHIITAAHCTLQRVATNVVAIAGTNNLQNPASSRYYQQIGIQQFIPHEQYVNEPYVVNDIAVLVTVSNIPWSRGVGPICLPPVGTTKTFEYDTADVIGWGTIFFAGPTSATLQKINLMMITNSDCQTSYNGVAQINAGQMCTYDYSGNSRDSCQYDSGGPVIYRLSKQFLIGVVSFGKSCAESAYPMGVNTRITSYIQWIRNKIGGSNCAVSM</sequence>
<name>B4MRG0_DROWI</name>
<dbReference type="STRING" id="7260.B4MRG0"/>
<feature type="domain" description="CUB" evidence="10">
    <location>
        <begin position="23"/>
        <end position="135"/>
    </location>
</feature>
<evidence type="ECO:0000256" key="7">
    <source>
        <dbReference type="ARBA" id="ARBA00024195"/>
    </source>
</evidence>
<dbReference type="PhylomeDB" id="B4MRG0"/>
<evidence type="ECO:0000256" key="8">
    <source>
        <dbReference type="PROSITE-ProRule" id="PRU00059"/>
    </source>
</evidence>
<keyword evidence="2" id="KW-0964">Secreted</keyword>
<feature type="chain" id="PRO_5002818441" evidence="9">
    <location>
        <begin position="19"/>
        <end position="397"/>
    </location>
</feature>
<dbReference type="PROSITE" id="PS50240">
    <property type="entry name" value="TRYPSIN_DOM"/>
    <property type="match status" value="1"/>
</dbReference>
<dbReference type="InterPro" id="IPR035914">
    <property type="entry name" value="Sperma_CUB_dom_sf"/>
</dbReference>
<dbReference type="OMA" id="QCSTDNF"/>
<dbReference type="Gene3D" id="2.40.10.10">
    <property type="entry name" value="Trypsin-like serine proteases"/>
    <property type="match status" value="1"/>
</dbReference>
<dbReference type="InterPro" id="IPR009003">
    <property type="entry name" value="Peptidase_S1_PA"/>
</dbReference>
<evidence type="ECO:0000256" key="2">
    <source>
        <dbReference type="ARBA" id="ARBA00022525"/>
    </source>
</evidence>
<dbReference type="PANTHER" id="PTHR24256">
    <property type="entry name" value="TRYPTASE-RELATED"/>
    <property type="match status" value="1"/>
</dbReference>
<keyword evidence="3" id="KW-0645">Protease</keyword>
<evidence type="ECO:0000256" key="4">
    <source>
        <dbReference type="ARBA" id="ARBA00022801"/>
    </source>
</evidence>
<accession>B4MRG0</accession>
<dbReference type="InParanoid" id="B4MRG0"/>
<dbReference type="GO" id="GO:0004252">
    <property type="term" value="F:serine-type endopeptidase activity"/>
    <property type="evidence" value="ECO:0007669"/>
    <property type="project" value="InterPro"/>
</dbReference>
<dbReference type="FunFam" id="2.40.10.10:FF:000015">
    <property type="entry name" value="Atrial natriuretic peptide-converting enzyme"/>
    <property type="match status" value="1"/>
</dbReference>
<dbReference type="FunCoup" id="B4MRG0">
    <property type="interactions" value="1"/>
</dbReference>
<evidence type="ECO:0000313" key="13">
    <source>
        <dbReference type="Proteomes" id="UP000007798"/>
    </source>
</evidence>
<dbReference type="GO" id="GO:0160032">
    <property type="term" value="P:Toll receptor ligand protein activation cascade"/>
    <property type="evidence" value="ECO:0007669"/>
    <property type="project" value="UniProtKB-ARBA"/>
</dbReference>
<dbReference type="MEROPS" id="S01.B61"/>
<dbReference type="PROSITE" id="PS00134">
    <property type="entry name" value="TRYPSIN_HIS"/>
    <property type="match status" value="1"/>
</dbReference>
<proteinExistence type="inferred from homology"/>
<gene>
    <name evidence="12" type="primary">Dwil\GK15765</name>
    <name evidence="12" type="ORF">Dwil_GK15765</name>
</gene>